<comment type="subcellular location">
    <subcellularLocation>
        <location evidence="1">Nucleus</location>
    </subcellularLocation>
</comment>
<dbReference type="InterPro" id="IPR009057">
    <property type="entry name" value="Homeodomain-like_sf"/>
</dbReference>
<keyword evidence="8" id="KW-1185">Reference proteome</keyword>
<evidence type="ECO:0000313" key="8">
    <source>
        <dbReference type="Proteomes" id="UP000026915"/>
    </source>
</evidence>
<evidence type="ECO:0000259" key="5">
    <source>
        <dbReference type="PROSITE" id="PS50090"/>
    </source>
</evidence>
<dbReference type="SMART" id="SM00717">
    <property type="entry name" value="SANT"/>
    <property type="match status" value="2"/>
</dbReference>
<dbReference type="PANTHER" id="PTHR10641">
    <property type="entry name" value="MYB FAMILY TRANSCRIPTION FACTOR"/>
    <property type="match status" value="1"/>
</dbReference>
<evidence type="ECO:0000259" key="6">
    <source>
        <dbReference type="PROSITE" id="PS51294"/>
    </source>
</evidence>
<dbReference type="InterPro" id="IPR001005">
    <property type="entry name" value="SANT/Myb"/>
</dbReference>
<dbReference type="GO" id="GO:0003677">
    <property type="term" value="F:DNA binding"/>
    <property type="evidence" value="ECO:0007669"/>
    <property type="project" value="UniProtKB-KW"/>
</dbReference>
<dbReference type="Pfam" id="PF00249">
    <property type="entry name" value="Myb_DNA-binding"/>
    <property type="match status" value="2"/>
</dbReference>
<dbReference type="InterPro" id="IPR015495">
    <property type="entry name" value="Myb_TF_plants"/>
</dbReference>
<evidence type="ECO:0000256" key="3">
    <source>
        <dbReference type="ARBA" id="ARBA00023125"/>
    </source>
</evidence>
<name>A0A061EAH8_THECC</name>
<feature type="domain" description="HTH myb-type" evidence="6">
    <location>
        <begin position="62"/>
        <end position="116"/>
    </location>
</feature>
<protein>
    <submittedName>
        <fullName evidence="7">Myb domain protein 15, putative</fullName>
    </submittedName>
</protein>
<evidence type="ECO:0000313" key="7">
    <source>
        <dbReference type="EMBL" id="EOX99263.1"/>
    </source>
</evidence>
<keyword evidence="2" id="KW-0677">Repeat</keyword>
<dbReference type="PANTHER" id="PTHR10641:SF1377">
    <property type="entry name" value="MYB-RELATED PROTEIN MYB4-LIKE"/>
    <property type="match status" value="1"/>
</dbReference>
<evidence type="ECO:0000256" key="4">
    <source>
        <dbReference type="ARBA" id="ARBA00023242"/>
    </source>
</evidence>
<dbReference type="PROSITE" id="PS50090">
    <property type="entry name" value="MYB_LIKE"/>
    <property type="match status" value="2"/>
</dbReference>
<dbReference type="eggNOG" id="KOG0048">
    <property type="taxonomic scope" value="Eukaryota"/>
</dbReference>
<sequence>MVRAPFYDKNGMKKGAWSAEEDHKLRSYIQRYGHWNWRELPKFAGLKRCGKSCRLRWMNYLQPQVKHGNYTEEEDALIMKLHEELGNRWSTIAARLPGRTDNDIKNHWHTHLKKRAKRNLKTSDGKEYDYTTSQTEATHNSEGEAESIIIDTLPSMILESSPLSPTTSSSTELYSFSSESGFISSLNIGATEDICLHSSEIYEDQSSGDFWSEPFVADNIYNQDGYPSFLARGEFALPLPYDMYFDDSADLLYQVLMHELPPTHFYFDVIGLWLRMVLADLSFGRNVNGESSHQMPLLNACHVIPALALQPPYFITDDILILTYTAFDITLFTLTAAISIL</sequence>
<feature type="domain" description="Myb-like" evidence="5">
    <location>
        <begin position="62"/>
        <end position="112"/>
    </location>
</feature>
<dbReference type="PROSITE" id="PS51294">
    <property type="entry name" value="HTH_MYB"/>
    <property type="match status" value="2"/>
</dbReference>
<dbReference type="OMA" id="FSSNFWT"/>
<dbReference type="HOGENOM" id="CLU_028567_6_4_1"/>
<dbReference type="GO" id="GO:0005634">
    <property type="term" value="C:nucleus"/>
    <property type="evidence" value="ECO:0007669"/>
    <property type="project" value="UniProtKB-SubCell"/>
</dbReference>
<feature type="domain" description="HTH myb-type" evidence="6">
    <location>
        <begin position="9"/>
        <end position="61"/>
    </location>
</feature>
<keyword evidence="4" id="KW-0539">Nucleus</keyword>
<dbReference type="AlphaFoldDB" id="A0A061EAH8"/>
<proteinExistence type="predicted"/>
<gene>
    <name evidence="7" type="ORF">TCM_007868</name>
</gene>
<dbReference type="InterPro" id="IPR017930">
    <property type="entry name" value="Myb_dom"/>
</dbReference>
<dbReference type="CDD" id="cd00167">
    <property type="entry name" value="SANT"/>
    <property type="match status" value="2"/>
</dbReference>
<keyword evidence="3" id="KW-0238">DNA-binding</keyword>
<dbReference type="Gramene" id="EOX99263">
    <property type="protein sequence ID" value="EOX99263"/>
    <property type="gene ID" value="TCM_007868"/>
</dbReference>
<dbReference type="SUPFAM" id="SSF46689">
    <property type="entry name" value="Homeodomain-like"/>
    <property type="match status" value="1"/>
</dbReference>
<reference evidence="7 8" key="1">
    <citation type="journal article" date="2013" name="Genome Biol.">
        <title>The genome sequence of the most widely cultivated cacao type and its use to identify candidate genes regulating pod color.</title>
        <authorList>
            <person name="Motamayor J.C."/>
            <person name="Mockaitis K."/>
            <person name="Schmutz J."/>
            <person name="Haiminen N."/>
            <person name="Iii D.L."/>
            <person name="Cornejo O."/>
            <person name="Findley S.D."/>
            <person name="Zheng P."/>
            <person name="Utro F."/>
            <person name="Royaert S."/>
            <person name="Saski C."/>
            <person name="Jenkins J."/>
            <person name="Podicheti R."/>
            <person name="Zhao M."/>
            <person name="Scheffler B.E."/>
            <person name="Stack J.C."/>
            <person name="Feltus F.A."/>
            <person name="Mustiga G.M."/>
            <person name="Amores F."/>
            <person name="Phillips W."/>
            <person name="Marelli J.P."/>
            <person name="May G.D."/>
            <person name="Shapiro H."/>
            <person name="Ma J."/>
            <person name="Bustamante C.D."/>
            <person name="Schnell R.J."/>
            <person name="Main D."/>
            <person name="Gilbert D."/>
            <person name="Parida L."/>
            <person name="Kuhn D.N."/>
        </authorList>
    </citation>
    <scope>NUCLEOTIDE SEQUENCE [LARGE SCALE GENOMIC DNA]</scope>
    <source>
        <strain evidence="8">cv. Matina 1-6</strain>
    </source>
</reference>
<dbReference type="Gene3D" id="1.10.10.60">
    <property type="entry name" value="Homeodomain-like"/>
    <property type="match status" value="2"/>
</dbReference>
<dbReference type="EMBL" id="CM001880">
    <property type="protein sequence ID" value="EOX99263.1"/>
    <property type="molecule type" value="Genomic_DNA"/>
</dbReference>
<feature type="domain" description="Myb-like" evidence="5">
    <location>
        <begin position="9"/>
        <end position="61"/>
    </location>
</feature>
<dbReference type="Proteomes" id="UP000026915">
    <property type="component" value="Chromosome 2"/>
</dbReference>
<accession>A0A061EAH8</accession>
<evidence type="ECO:0000256" key="1">
    <source>
        <dbReference type="ARBA" id="ARBA00004123"/>
    </source>
</evidence>
<dbReference type="InParanoid" id="A0A061EAH8"/>
<organism evidence="7 8">
    <name type="scientific">Theobroma cacao</name>
    <name type="common">Cacao</name>
    <name type="synonym">Cocoa</name>
    <dbReference type="NCBI Taxonomy" id="3641"/>
    <lineage>
        <taxon>Eukaryota</taxon>
        <taxon>Viridiplantae</taxon>
        <taxon>Streptophyta</taxon>
        <taxon>Embryophyta</taxon>
        <taxon>Tracheophyta</taxon>
        <taxon>Spermatophyta</taxon>
        <taxon>Magnoliopsida</taxon>
        <taxon>eudicotyledons</taxon>
        <taxon>Gunneridae</taxon>
        <taxon>Pentapetalae</taxon>
        <taxon>rosids</taxon>
        <taxon>malvids</taxon>
        <taxon>Malvales</taxon>
        <taxon>Malvaceae</taxon>
        <taxon>Byttnerioideae</taxon>
        <taxon>Theobroma</taxon>
    </lineage>
</organism>
<evidence type="ECO:0000256" key="2">
    <source>
        <dbReference type="ARBA" id="ARBA00022737"/>
    </source>
</evidence>
<dbReference type="FunFam" id="1.10.10.60:FF:000001">
    <property type="entry name" value="MYB-related transcription factor"/>
    <property type="match status" value="1"/>
</dbReference>